<evidence type="ECO:0000256" key="1">
    <source>
        <dbReference type="ARBA" id="ARBA00022754"/>
    </source>
</evidence>
<keyword evidence="2 3" id="KW-0175">Coiled coil</keyword>
<dbReference type="GO" id="GO:0005200">
    <property type="term" value="F:structural constituent of cytoskeleton"/>
    <property type="evidence" value="ECO:0007669"/>
    <property type="project" value="TreeGrafter"/>
</dbReference>
<dbReference type="PROSITE" id="PS51842">
    <property type="entry name" value="IF_ROD_2"/>
    <property type="match status" value="1"/>
</dbReference>
<keyword evidence="7" id="KW-1185">Reference proteome</keyword>
<organism evidence="6 7">
    <name type="scientific">Salarias fasciatus</name>
    <name type="common">Jewelled blenny</name>
    <name type="synonym">Blennius fasciatus</name>
    <dbReference type="NCBI Taxonomy" id="181472"/>
    <lineage>
        <taxon>Eukaryota</taxon>
        <taxon>Metazoa</taxon>
        <taxon>Chordata</taxon>
        <taxon>Craniata</taxon>
        <taxon>Vertebrata</taxon>
        <taxon>Euteleostomi</taxon>
        <taxon>Actinopterygii</taxon>
        <taxon>Neopterygii</taxon>
        <taxon>Teleostei</taxon>
        <taxon>Neoteleostei</taxon>
        <taxon>Acanthomorphata</taxon>
        <taxon>Ovalentaria</taxon>
        <taxon>Blenniimorphae</taxon>
        <taxon>Blenniiformes</taxon>
        <taxon>Blennioidei</taxon>
        <taxon>Blenniidae</taxon>
        <taxon>Salariinae</taxon>
        <taxon>Salarias</taxon>
    </lineage>
</organism>
<dbReference type="AlphaFoldDB" id="A0A672IYW3"/>
<keyword evidence="1" id="KW-0403">Intermediate filament</keyword>
<dbReference type="Gene3D" id="1.20.5.170">
    <property type="match status" value="1"/>
</dbReference>
<dbReference type="PANTHER" id="PTHR45652:SF10">
    <property type="entry name" value="NEUROFILAMENT MEDIUM POLYPEPTIDE ISOFORM X1"/>
    <property type="match status" value="1"/>
</dbReference>
<evidence type="ECO:0000256" key="2">
    <source>
        <dbReference type="ARBA" id="ARBA00023054"/>
    </source>
</evidence>
<accession>A0A672IYW3</accession>
<name>A0A672IYW3_SALFA</name>
<reference evidence="6" key="3">
    <citation type="submission" date="2025-09" db="UniProtKB">
        <authorList>
            <consortium name="Ensembl"/>
        </authorList>
    </citation>
    <scope>IDENTIFICATION</scope>
</reference>
<dbReference type="InterPro" id="IPR039008">
    <property type="entry name" value="IF_rod_dom"/>
</dbReference>
<reference evidence="6" key="1">
    <citation type="submission" date="2019-06" db="EMBL/GenBank/DDBJ databases">
        <authorList>
            <consortium name="Wellcome Sanger Institute Data Sharing"/>
        </authorList>
    </citation>
    <scope>NUCLEOTIDE SEQUENCE [LARGE SCALE GENOMIC DNA]</scope>
</reference>
<dbReference type="SMART" id="SM01391">
    <property type="entry name" value="Filament"/>
    <property type="match status" value="1"/>
</dbReference>
<proteinExistence type="predicted"/>
<dbReference type="PANTHER" id="PTHR45652">
    <property type="entry name" value="GLIAL FIBRILLARY ACIDIC PROTEIN"/>
    <property type="match status" value="1"/>
</dbReference>
<dbReference type="Ensembl" id="ENSSFAT00005047746.1">
    <property type="protein sequence ID" value="ENSSFAP00005046167.1"/>
    <property type="gene ID" value="ENSSFAG00005022542.1"/>
</dbReference>
<evidence type="ECO:0000313" key="6">
    <source>
        <dbReference type="Ensembl" id="ENSSFAP00005046167.1"/>
    </source>
</evidence>
<dbReference type="Gene3D" id="1.20.5.500">
    <property type="entry name" value="Single helix bin"/>
    <property type="match status" value="1"/>
</dbReference>
<evidence type="ECO:0000313" key="7">
    <source>
        <dbReference type="Proteomes" id="UP000472267"/>
    </source>
</evidence>
<dbReference type="InParanoid" id="A0A672IYW3"/>
<feature type="domain" description="IF rod" evidence="5">
    <location>
        <begin position="43"/>
        <end position="348"/>
    </location>
</feature>
<dbReference type="InterPro" id="IPR050405">
    <property type="entry name" value="Intermediate_filament"/>
</dbReference>
<dbReference type="Proteomes" id="UP000472267">
    <property type="component" value="Chromosome 13"/>
</dbReference>
<dbReference type="GO" id="GO:0030424">
    <property type="term" value="C:axon"/>
    <property type="evidence" value="ECO:0007669"/>
    <property type="project" value="TreeGrafter"/>
</dbReference>
<evidence type="ECO:0000259" key="5">
    <source>
        <dbReference type="PROSITE" id="PS51842"/>
    </source>
</evidence>
<dbReference type="Pfam" id="PF00038">
    <property type="entry name" value="Filament"/>
    <property type="match status" value="1"/>
</dbReference>
<dbReference type="SUPFAM" id="SSF64593">
    <property type="entry name" value="Intermediate filament protein, coiled coil region"/>
    <property type="match status" value="2"/>
</dbReference>
<dbReference type="GO" id="GO:0005882">
    <property type="term" value="C:intermediate filament"/>
    <property type="evidence" value="ECO:0007669"/>
    <property type="project" value="UniProtKB-KW"/>
</dbReference>
<sequence>MGSSRDARLRLKPRRSDKNSSDAVRDASAVMSPAIPSPAKVDGKEVMHGLNGRLAGFIEKVHQLEYHNLILEREIQEIRGKAKPASCLEEEYGPELGRLRQLVLDINHQKHQIEIERENLEEELSKLKRQCEEEARCRADAEGSITVLKRDISEAHRAKLHMDKKAQCLVDEMHFLKRNHEAEVSEMFDQIQNAEVTVGGFGSPELTAALRDIRAQLEGQTQPGVQPMGETFPSQFTKLTKAAEAKREVLKATQQEIQEYRRHLQAKNVELDCAKGTRDALETQIHDVEDRHKEELMHYQTTIKELENELINSKFDMSGYLREYQDLLNVKMALDVEILSYRYSETHH</sequence>
<evidence type="ECO:0000256" key="4">
    <source>
        <dbReference type="SAM" id="MobiDB-lite"/>
    </source>
</evidence>
<protein>
    <submittedName>
        <fullName evidence="6">Si:dkey-27m7.4</fullName>
    </submittedName>
</protein>
<dbReference type="GO" id="GO:0005737">
    <property type="term" value="C:cytoplasm"/>
    <property type="evidence" value="ECO:0007669"/>
    <property type="project" value="TreeGrafter"/>
</dbReference>
<reference evidence="6" key="2">
    <citation type="submission" date="2025-08" db="UniProtKB">
        <authorList>
            <consortium name="Ensembl"/>
        </authorList>
    </citation>
    <scope>IDENTIFICATION</scope>
</reference>
<dbReference type="Gene3D" id="1.20.5.1160">
    <property type="entry name" value="Vasodilator-stimulated phosphoprotein"/>
    <property type="match status" value="1"/>
</dbReference>
<dbReference type="GO" id="GO:0033693">
    <property type="term" value="P:neurofilament bundle assembly"/>
    <property type="evidence" value="ECO:0007669"/>
    <property type="project" value="TreeGrafter"/>
</dbReference>
<feature type="region of interest" description="Disordered" evidence="4">
    <location>
        <begin position="1"/>
        <end position="29"/>
    </location>
</feature>
<dbReference type="OMA" id="SHVQEYQ"/>
<feature type="coiled-coil region" evidence="3">
    <location>
        <begin position="243"/>
        <end position="309"/>
    </location>
</feature>
<feature type="coiled-coil region" evidence="3">
    <location>
        <begin position="103"/>
        <end position="137"/>
    </location>
</feature>
<evidence type="ECO:0000256" key="3">
    <source>
        <dbReference type="SAM" id="Coils"/>
    </source>
</evidence>
<feature type="compositionally biased region" description="Basic and acidic residues" evidence="4">
    <location>
        <begin position="1"/>
        <end position="25"/>
    </location>
</feature>
<dbReference type="GO" id="GO:0099160">
    <property type="term" value="C:postsynaptic intermediate filament cytoskeleton"/>
    <property type="evidence" value="ECO:0007669"/>
    <property type="project" value="TreeGrafter"/>
</dbReference>